<dbReference type="EC" id="2.7.8.7" evidence="3"/>
<dbReference type="InterPro" id="IPR008278">
    <property type="entry name" value="4-PPantetheinyl_Trfase_dom"/>
</dbReference>
<evidence type="ECO:0000313" key="4">
    <source>
        <dbReference type="Proteomes" id="UP001597326"/>
    </source>
</evidence>
<dbReference type="Gene3D" id="3.90.470.20">
    <property type="entry name" value="4'-phosphopantetheinyl transferase domain"/>
    <property type="match status" value="1"/>
</dbReference>
<reference evidence="4" key="1">
    <citation type="journal article" date="2019" name="Int. J. Syst. Evol. Microbiol.">
        <title>The Global Catalogue of Microorganisms (GCM) 10K type strain sequencing project: providing services to taxonomists for standard genome sequencing and annotation.</title>
        <authorList>
            <consortium name="The Broad Institute Genomics Platform"/>
            <consortium name="The Broad Institute Genome Sequencing Center for Infectious Disease"/>
            <person name="Wu L."/>
            <person name="Ma J."/>
        </authorList>
    </citation>
    <scope>NUCLEOTIDE SEQUENCE [LARGE SCALE GENOMIC DNA]</scope>
    <source>
        <strain evidence="4">CAIM 431</strain>
    </source>
</reference>
<dbReference type="InterPro" id="IPR037143">
    <property type="entry name" value="4-PPantetheinyl_Trfase_dom_sf"/>
</dbReference>
<keyword evidence="1 3" id="KW-0808">Transferase</keyword>
<name>A0ABW4RT48_9ACTN</name>
<dbReference type="Proteomes" id="UP001597326">
    <property type="component" value="Unassembled WGS sequence"/>
</dbReference>
<dbReference type="SUPFAM" id="SSF56214">
    <property type="entry name" value="4'-phosphopantetheinyl transferase"/>
    <property type="match status" value="1"/>
</dbReference>
<dbReference type="GO" id="GO:0008897">
    <property type="term" value="F:holo-[acyl-carrier-protein] synthase activity"/>
    <property type="evidence" value="ECO:0007669"/>
    <property type="project" value="UniProtKB-EC"/>
</dbReference>
<feature type="domain" description="4'-phosphopantetheinyl transferase" evidence="2">
    <location>
        <begin position="4"/>
        <end position="116"/>
    </location>
</feature>
<keyword evidence="4" id="KW-1185">Reference proteome</keyword>
<dbReference type="Pfam" id="PF01648">
    <property type="entry name" value="ACPS"/>
    <property type="match status" value="1"/>
</dbReference>
<protein>
    <submittedName>
        <fullName evidence="3">Holo-ACP synthase</fullName>
        <ecNumber evidence="3">2.7.8.7</ecNumber>
    </submittedName>
</protein>
<gene>
    <name evidence="3" type="ORF">ACFSCS_03505</name>
</gene>
<accession>A0ABW4RT48</accession>
<comment type="caution">
    <text evidence="3">The sequence shown here is derived from an EMBL/GenBank/DDBJ whole genome shotgun (WGS) entry which is preliminary data.</text>
</comment>
<sequence>MHAGIDLVEVAQVRDSLAHLGDRYLRGLHTEAELGLLRDGDASQLAWRAAERFAAKEAVFKALQIPSSTTVGWRCIELDDRLGVTLHGPARDWAEQHQVTTLQVSTTRSDGHAMAVALAG</sequence>
<evidence type="ECO:0000256" key="1">
    <source>
        <dbReference type="ARBA" id="ARBA00022679"/>
    </source>
</evidence>
<dbReference type="EMBL" id="JBHUFZ010000008">
    <property type="protein sequence ID" value="MFD1889254.1"/>
    <property type="molecule type" value="Genomic_DNA"/>
</dbReference>
<proteinExistence type="predicted"/>
<evidence type="ECO:0000313" key="3">
    <source>
        <dbReference type="EMBL" id="MFD1889254.1"/>
    </source>
</evidence>
<evidence type="ECO:0000259" key="2">
    <source>
        <dbReference type="Pfam" id="PF01648"/>
    </source>
</evidence>
<organism evidence="3 4">
    <name type="scientific">Luteococcus peritonei</name>
    <dbReference type="NCBI Taxonomy" id="88874"/>
    <lineage>
        <taxon>Bacteria</taxon>
        <taxon>Bacillati</taxon>
        <taxon>Actinomycetota</taxon>
        <taxon>Actinomycetes</taxon>
        <taxon>Propionibacteriales</taxon>
        <taxon>Propionibacteriaceae</taxon>
        <taxon>Luteococcus</taxon>
    </lineage>
</organism>
<dbReference type="RefSeq" id="WP_343872246.1">
    <property type="nucleotide sequence ID" value="NZ_BAAAIX010000007.1"/>
</dbReference>